<organism evidence="2 3">
    <name type="scientific">Ruminococcus flavefaciens</name>
    <dbReference type="NCBI Taxonomy" id="1265"/>
    <lineage>
        <taxon>Bacteria</taxon>
        <taxon>Bacillati</taxon>
        <taxon>Bacillota</taxon>
        <taxon>Clostridia</taxon>
        <taxon>Eubacteriales</taxon>
        <taxon>Oscillospiraceae</taxon>
        <taxon>Ruminococcus</taxon>
    </lineage>
</organism>
<dbReference type="AlphaFoldDB" id="A0A1K1MHD4"/>
<proteinExistence type="predicted"/>
<evidence type="ECO:0000313" key="2">
    <source>
        <dbReference type="EMBL" id="SFW22546.1"/>
    </source>
</evidence>
<evidence type="ECO:0000313" key="3">
    <source>
        <dbReference type="Proteomes" id="UP000183461"/>
    </source>
</evidence>
<gene>
    <name evidence="2" type="ORF">SAMN02910280_1211</name>
</gene>
<reference evidence="2 3" key="1">
    <citation type="submission" date="2016-11" db="EMBL/GenBank/DDBJ databases">
        <authorList>
            <person name="Jaros S."/>
            <person name="Januszkiewicz K."/>
            <person name="Wedrychowicz H."/>
        </authorList>
    </citation>
    <scope>NUCLEOTIDE SEQUENCE [LARGE SCALE GENOMIC DNA]</scope>
    <source>
        <strain evidence="2 3">YL228</strain>
    </source>
</reference>
<feature type="domain" description="Schlafen AlbA-2" evidence="1">
    <location>
        <begin position="29"/>
        <end position="166"/>
    </location>
</feature>
<protein>
    <submittedName>
        <fullName evidence="2">Putative DNA-binding domain-containing protein</fullName>
    </submittedName>
</protein>
<name>A0A1K1MHD4_RUMFL</name>
<dbReference type="InterPro" id="IPR038461">
    <property type="entry name" value="Schlafen_AlbA_2_dom_sf"/>
</dbReference>
<dbReference type="Pfam" id="PF04326">
    <property type="entry name" value="SLFN_AlbA_2"/>
    <property type="match status" value="1"/>
</dbReference>
<dbReference type="PANTHER" id="PTHR30595">
    <property type="entry name" value="GLPR-RELATED TRANSCRIPTIONAL REPRESSOR"/>
    <property type="match status" value="1"/>
</dbReference>
<dbReference type="PANTHER" id="PTHR30595:SF6">
    <property type="entry name" value="SCHLAFEN ALBA-2 DOMAIN-CONTAINING PROTEIN"/>
    <property type="match status" value="1"/>
</dbReference>
<evidence type="ECO:0000259" key="1">
    <source>
        <dbReference type="Pfam" id="PF04326"/>
    </source>
</evidence>
<dbReference type="RefSeq" id="WP_072299575.1">
    <property type="nucleotide sequence ID" value="NZ_FPIP01000002.1"/>
</dbReference>
<dbReference type="Proteomes" id="UP000183461">
    <property type="component" value="Unassembled WGS sequence"/>
</dbReference>
<dbReference type="GO" id="GO:0003677">
    <property type="term" value="F:DNA binding"/>
    <property type="evidence" value="ECO:0007669"/>
    <property type="project" value="UniProtKB-KW"/>
</dbReference>
<accession>A0A1K1MHD4</accession>
<dbReference type="Gene3D" id="3.30.950.30">
    <property type="entry name" value="Schlafen, AAA domain"/>
    <property type="match status" value="1"/>
</dbReference>
<sequence length="416" mass="48945">MLPTINNKSFLDCNAEDLKVLIENPDYRENEYIDYKKNFSFLEIPKDKKDLLTQKKYEFKSDVCAFANAEGGYLVFGISDDNGCASELCGIDIPNDNTDKFELDRRNDLAGIQPKVPVISFRFIKLDVEKYVVIIYVKHDYFAPYLHIEDEKNYQVFKRTGNKKTTITYTELRNMFNQSLSLDKEIYNYRKERIQYYSEQSEEESDKYSRFLLLHIIPETFSDPSYNKNMFVLYRKKRYDFSYIFRDFTYSSRINPCVDGLRFLPDNDNVSNAECYINNNGIIECFESLSERVLFSKNQFPNGFFANRSYWREISITLDRYRNIFKDIIKDERLFICISIIGCKGLPTQASENGFYIDSPGTIDRNKLICNPLVLNNIHDDNEYAEIVKLLQIEYLQSLGIQDDANLNHLIKDVYG</sequence>
<dbReference type="EMBL" id="FPIP01000002">
    <property type="protein sequence ID" value="SFW22546.1"/>
    <property type="molecule type" value="Genomic_DNA"/>
</dbReference>
<dbReference type="InterPro" id="IPR007421">
    <property type="entry name" value="Schlafen_AlbA_2_dom"/>
</dbReference>
<keyword evidence="2" id="KW-0238">DNA-binding</keyword>